<comment type="function">
    <text evidence="1">Involved in the transposition of the insertion sequence.</text>
</comment>
<dbReference type="Pfam" id="PF13276">
    <property type="entry name" value="HTH_21"/>
    <property type="match status" value="1"/>
</dbReference>
<feature type="domain" description="Integrase catalytic" evidence="3">
    <location>
        <begin position="209"/>
        <end position="372"/>
    </location>
</feature>
<dbReference type="Proteomes" id="UP001596096">
    <property type="component" value="Unassembled WGS sequence"/>
</dbReference>
<dbReference type="InterPro" id="IPR050900">
    <property type="entry name" value="Transposase_IS3/IS150/IS904"/>
</dbReference>
<name>A0ABW1C8A8_9ACTN</name>
<feature type="compositionally biased region" description="Basic and acidic residues" evidence="2">
    <location>
        <begin position="30"/>
        <end position="46"/>
    </location>
</feature>
<keyword evidence="5" id="KW-1185">Reference proteome</keyword>
<gene>
    <name evidence="4" type="ORF">ACFPUY_43080</name>
</gene>
<proteinExistence type="predicted"/>
<dbReference type="RefSeq" id="WP_219551157.1">
    <property type="nucleotide sequence ID" value="NZ_JAHKRN010000068.1"/>
</dbReference>
<reference evidence="5" key="1">
    <citation type="journal article" date="2019" name="Int. J. Syst. Evol. Microbiol.">
        <title>The Global Catalogue of Microorganisms (GCM) 10K type strain sequencing project: providing services to taxonomists for standard genome sequencing and annotation.</title>
        <authorList>
            <consortium name="The Broad Institute Genomics Platform"/>
            <consortium name="The Broad Institute Genome Sequencing Center for Infectious Disease"/>
            <person name="Wu L."/>
            <person name="Ma J."/>
        </authorList>
    </citation>
    <scope>NUCLEOTIDE SEQUENCE [LARGE SCALE GENOMIC DNA]</scope>
    <source>
        <strain evidence="5">CGMCC 4.7106</strain>
    </source>
</reference>
<organism evidence="4 5">
    <name type="scientific">Nonomuraea harbinensis</name>
    <dbReference type="NCBI Taxonomy" id="1286938"/>
    <lineage>
        <taxon>Bacteria</taxon>
        <taxon>Bacillati</taxon>
        <taxon>Actinomycetota</taxon>
        <taxon>Actinomycetes</taxon>
        <taxon>Streptosporangiales</taxon>
        <taxon>Streptosporangiaceae</taxon>
        <taxon>Nonomuraea</taxon>
    </lineage>
</organism>
<dbReference type="PANTHER" id="PTHR46889:SF4">
    <property type="entry name" value="TRANSPOSASE INSO FOR INSERTION SEQUENCE ELEMENT IS911B-RELATED"/>
    <property type="match status" value="1"/>
</dbReference>
<comment type="caution">
    <text evidence="4">The sequence shown here is derived from an EMBL/GenBank/DDBJ whole genome shotgun (WGS) entry which is preliminary data.</text>
</comment>
<dbReference type="InterPro" id="IPR025948">
    <property type="entry name" value="HTH-like_dom"/>
</dbReference>
<dbReference type="InterPro" id="IPR048020">
    <property type="entry name" value="Transpos_IS3"/>
</dbReference>
<dbReference type="Pfam" id="PF00665">
    <property type="entry name" value="rve"/>
    <property type="match status" value="1"/>
</dbReference>
<dbReference type="PANTHER" id="PTHR46889">
    <property type="entry name" value="TRANSPOSASE INSF FOR INSERTION SEQUENCE IS3B-RELATED"/>
    <property type="match status" value="1"/>
</dbReference>
<feature type="region of interest" description="Disordered" evidence="2">
    <location>
        <begin position="18"/>
        <end position="46"/>
    </location>
</feature>
<accession>A0ABW1C8A8</accession>
<evidence type="ECO:0000313" key="5">
    <source>
        <dbReference type="Proteomes" id="UP001596096"/>
    </source>
</evidence>
<evidence type="ECO:0000256" key="1">
    <source>
        <dbReference type="ARBA" id="ARBA00002286"/>
    </source>
</evidence>
<sequence>MVELVRAGRTPEELAKEFQPSAQSIRTRVRQADLDDGRRQDGLTSAEKDELARLRREVKTLREEKEILRKAGGFLRAGDGSAEMRFRLIHAEKDHHEVSLLARVLGVSRQGYYAWAARRRCGPSARARRDAELTERIRAHHQASDEIYGAPRIHADLRELDRVRVSRKRVARLMRAAGLAGVSRRKGARTTIADPRGAAASDLVRRNFSAEEPNRVWTADITYVPTWQGFVYLAVVLDVFSCRIVGWAMAEHMRTELVTDALAMALHQRGPEAGVIHHSDKGSQYTSIAFGQRCEQAGVRPSTGRTGTCFDNAITESFFASLECELIDRRTFRTRSEAERALFSYIEGFYNPRRRHSANGQLSPAEYERRHALKNAQDLDYAAA</sequence>
<dbReference type="Pfam" id="PF13333">
    <property type="entry name" value="rve_2"/>
    <property type="match status" value="1"/>
</dbReference>
<dbReference type="EMBL" id="JBHSNW010000042">
    <property type="protein sequence ID" value="MFC5821908.1"/>
    <property type="molecule type" value="Genomic_DNA"/>
</dbReference>
<dbReference type="InterPro" id="IPR001584">
    <property type="entry name" value="Integrase_cat-core"/>
</dbReference>
<dbReference type="NCBIfam" id="NF033516">
    <property type="entry name" value="transpos_IS3"/>
    <property type="match status" value="1"/>
</dbReference>
<evidence type="ECO:0000313" key="4">
    <source>
        <dbReference type="EMBL" id="MFC5821908.1"/>
    </source>
</evidence>
<dbReference type="PROSITE" id="PS50994">
    <property type="entry name" value="INTEGRASE"/>
    <property type="match status" value="1"/>
</dbReference>
<protein>
    <submittedName>
        <fullName evidence="4">IS3 family transposase</fullName>
    </submittedName>
</protein>
<evidence type="ECO:0000259" key="3">
    <source>
        <dbReference type="PROSITE" id="PS50994"/>
    </source>
</evidence>
<evidence type="ECO:0000256" key="2">
    <source>
        <dbReference type="SAM" id="MobiDB-lite"/>
    </source>
</evidence>